<evidence type="ECO:0000313" key="4">
    <source>
        <dbReference type="Proteomes" id="UP000182128"/>
    </source>
</evidence>
<feature type="compositionally biased region" description="Basic and acidic residues" evidence="1">
    <location>
        <begin position="127"/>
        <end position="136"/>
    </location>
</feature>
<sequence length="210" mass="23539">MQSQCGSYQIVGAGEERKMDEKKSTQRSSFFTKRTAMLFFVLACIFLKHQDDFSRQGVNAPLQVDNIVGRNLASKETEEATPPGKNESLKTLFGKKGKKEEEKKKSKKASGSECKEPTGAGNEVESAEGKKGDATIIFSKDRNTEDLLWSEHSVEEMCKELAKEQARKYRKKPTTSQVKAALGRKYNIILEKLLEQEVGKGRNTIRGVKK</sequence>
<dbReference type="OrthoDB" id="389507at2759"/>
<evidence type="ECO:0000313" key="5">
    <source>
        <dbReference type="Proteomes" id="UP000182142"/>
    </source>
</evidence>
<name>A0A1A7VLH5_PLAKH</name>
<organism evidence="2 5">
    <name type="scientific">Plasmodium knowlesi (strain H)</name>
    <dbReference type="NCBI Taxonomy" id="5851"/>
    <lineage>
        <taxon>Eukaryota</taxon>
        <taxon>Sar</taxon>
        <taxon>Alveolata</taxon>
        <taxon>Apicomplexa</taxon>
        <taxon>Aconoidasida</taxon>
        <taxon>Haemosporida</taxon>
        <taxon>Plasmodiidae</taxon>
        <taxon>Plasmodium</taxon>
        <taxon>Plasmodium (Plasmodium)</taxon>
    </lineage>
</organism>
<dbReference type="Proteomes" id="UP000182128">
    <property type="component" value="Unassembled WGS sequence"/>
</dbReference>
<dbReference type="EMBL" id="CWHR02000005">
    <property type="protein sequence ID" value="SBO22903.1"/>
    <property type="molecule type" value="Genomic_DNA"/>
</dbReference>
<evidence type="ECO:0000313" key="3">
    <source>
        <dbReference type="EMBL" id="SBO22995.1"/>
    </source>
</evidence>
<gene>
    <name evidence="3" type="ORF">PKNA1_C2_1247000</name>
    <name evidence="2" type="ORF">PKNA1_H1_1247000</name>
</gene>
<accession>A0A1A7VLH5</accession>
<feature type="region of interest" description="Disordered" evidence="1">
    <location>
        <begin position="73"/>
        <end position="136"/>
    </location>
</feature>
<dbReference type="EMBL" id="CWHQ02000006">
    <property type="protein sequence ID" value="SBO22995.1"/>
    <property type="molecule type" value="Genomic_DNA"/>
</dbReference>
<dbReference type="AlphaFoldDB" id="A0A1A7VLH5"/>
<feature type="region of interest" description="Disordered" evidence="1">
    <location>
        <begin position="1"/>
        <end position="27"/>
    </location>
</feature>
<proteinExistence type="predicted"/>
<evidence type="ECO:0000256" key="1">
    <source>
        <dbReference type="SAM" id="MobiDB-lite"/>
    </source>
</evidence>
<reference evidence="4 5" key="1">
    <citation type="submission" date="2016-05" db="EMBL/GenBank/DDBJ databases">
        <authorList>
            <person name="Sharaf H."/>
        </authorList>
    </citation>
    <scope>NUCLEOTIDE SEQUENCE [LARGE SCALE GENOMIC DNA]</scope>
    <source>
        <strain evidence="4 5">H</strain>
    </source>
</reference>
<dbReference type="VEuPathDB" id="PlasmoDB:PKNH_1247000"/>
<reference evidence="2" key="2">
    <citation type="submission" date="2016-05" db="EMBL/GenBank/DDBJ databases">
        <authorList>
            <person name="Lavstsen T."/>
            <person name="Jespersen J.S."/>
        </authorList>
    </citation>
    <scope>NUCLEOTIDE SEQUENCE [LARGE SCALE GENOMIC DNA]</scope>
</reference>
<dbReference type="Proteomes" id="UP000182142">
    <property type="component" value="Unassembled WGS sequence"/>
</dbReference>
<evidence type="ECO:0000313" key="2">
    <source>
        <dbReference type="EMBL" id="SBO22903.1"/>
    </source>
</evidence>
<protein>
    <submittedName>
        <fullName evidence="2">Uncharacterized protein</fullName>
    </submittedName>
</protein>
<feature type="compositionally biased region" description="Basic and acidic residues" evidence="1">
    <location>
        <begin position="14"/>
        <end position="24"/>
    </location>
</feature>